<comment type="caution">
    <text evidence="3">The sequence shown here is derived from an EMBL/GenBank/DDBJ whole genome shotgun (WGS) entry which is preliminary data.</text>
</comment>
<evidence type="ECO:0000313" key="4">
    <source>
        <dbReference type="Proteomes" id="UP000054058"/>
    </source>
</evidence>
<dbReference type="Proteomes" id="UP000054058">
    <property type="component" value="Unassembled WGS sequence"/>
</dbReference>
<dbReference type="PATRIC" id="fig|1122207.3.peg.1052"/>
<keyword evidence="2" id="KW-0812">Transmembrane</keyword>
<protein>
    <submittedName>
        <fullName evidence="3">Uncharacterized protein</fullName>
    </submittedName>
</protein>
<keyword evidence="1" id="KW-0175">Coiled coil</keyword>
<feature type="transmembrane region" description="Helical" evidence="2">
    <location>
        <begin position="73"/>
        <end position="97"/>
    </location>
</feature>
<reference evidence="3 4" key="1">
    <citation type="submission" date="2014-01" db="EMBL/GenBank/DDBJ databases">
        <title>Marinomonas ushuaiensis DSM 15871 Genome Sequencing.</title>
        <authorList>
            <person name="Lai Q."/>
            <person name="Shao Z.S."/>
        </authorList>
    </citation>
    <scope>NUCLEOTIDE SEQUENCE [LARGE SCALE GENOMIC DNA]</scope>
    <source>
        <strain evidence="3 4">DSM 15871</strain>
    </source>
</reference>
<dbReference type="RefSeq" id="WP_051436120.1">
    <property type="nucleotide sequence ID" value="NZ_JAMB01000003.1"/>
</dbReference>
<keyword evidence="2" id="KW-0472">Membrane</keyword>
<dbReference type="eggNOG" id="ENOG5033PM6">
    <property type="taxonomic scope" value="Bacteria"/>
</dbReference>
<accession>X7E6F9</accession>
<keyword evidence="4" id="KW-1185">Reference proteome</keyword>
<organism evidence="3 4">
    <name type="scientific">Marinomonas ushuaiensis DSM 15871</name>
    <dbReference type="NCBI Taxonomy" id="1122207"/>
    <lineage>
        <taxon>Bacteria</taxon>
        <taxon>Pseudomonadati</taxon>
        <taxon>Pseudomonadota</taxon>
        <taxon>Gammaproteobacteria</taxon>
        <taxon>Oceanospirillales</taxon>
        <taxon>Oceanospirillaceae</taxon>
        <taxon>Marinomonas</taxon>
    </lineage>
</organism>
<evidence type="ECO:0000256" key="1">
    <source>
        <dbReference type="SAM" id="Coils"/>
    </source>
</evidence>
<keyword evidence="2" id="KW-1133">Transmembrane helix</keyword>
<dbReference type="OrthoDB" id="6100356at2"/>
<dbReference type="STRING" id="1122207.MUS1_09540"/>
<dbReference type="EMBL" id="JAMB01000003">
    <property type="protein sequence ID" value="ETX11659.1"/>
    <property type="molecule type" value="Genomic_DNA"/>
</dbReference>
<evidence type="ECO:0000256" key="2">
    <source>
        <dbReference type="SAM" id="Phobius"/>
    </source>
</evidence>
<proteinExistence type="predicted"/>
<sequence>MQVLDDIWSTIKGNAKTRIKDPIVGTFIVSWCFCNWDKLALLFWGKGDLEKRISALVESMALLSNPSLLKQDLGLLLIPTALTIGYLFILPLASLWVKEKQKKTAVLQYSHAVDLDIEHTRKQWELNKERLRSNPEKDFLAQDVALDIQKEKNRIERRDKIREFIDKKVKTASALADKTKADAEAEQISLEKKRLELEEKQRKATKEKQRYEEQSAIHNATMASHRFPAVFYFMNLLSDSLKQDRVVLTASGLVSCIAAVFGYETTDELINDKDFSNEYLTKLKYIILDDGLAKNLDAICERENSDNEDLSSDLLFNHIQMLFEELPFKLVSEDTLVEEISERVNEDSNDLLMGEDLSGPMAETDTIFDEIELSVDSHDLNTSFDVKMSGYASGSHRKEADVPGRDLTVNVDVTCEPVMGSFGLQDYELTVSGEPRDYD</sequence>
<dbReference type="AlphaFoldDB" id="X7E6F9"/>
<gene>
    <name evidence="3" type="ORF">MUS1_09540</name>
</gene>
<evidence type="ECO:0000313" key="3">
    <source>
        <dbReference type="EMBL" id="ETX11659.1"/>
    </source>
</evidence>
<feature type="coiled-coil region" evidence="1">
    <location>
        <begin position="178"/>
        <end position="217"/>
    </location>
</feature>
<name>X7E6F9_9GAMM</name>